<proteinExistence type="predicted"/>
<name>A0ACB7CH57_9ASCO</name>
<evidence type="ECO:0000313" key="1">
    <source>
        <dbReference type="EMBL" id="KAG4306479.1"/>
    </source>
</evidence>
<accession>A0ACB7CH57</accession>
<reference evidence="1 2" key="1">
    <citation type="journal article" date="2021" name="Commun. Biol.">
        <title>Genomic insights into the host specific adaptation of the Pneumocystis genus.</title>
        <authorList>
            <person name="Cisse O.H."/>
            <person name="Ma L."/>
            <person name="Dekker J.P."/>
            <person name="Khil P.P."/>
            <person name="Youn J.-H."/>
            <person name="Brenchley J.M."/>
            <person name="Blair R."/>
            <person name="Pahar B."/>
            <person name="Chabe M."/>
            <person name="Van Rompay K.K.A."/>
            <person name="Keesler R."/>
            <person name="Sukura A."/>
            <person name="Hirsch V."/>
            <person name="Kutty G."/>
            <person name="Liu Y."/>
            <person name="Peng L."/>
            <person name="Chen J."/>
            <person name="Song J."/>
            <person name="Weissenbacher-Lang C."/>
            <person name="Xu J."/>
            <person name="Upham N.S."/>
            <person name="Stajich J.E."/>
            <person name="Cuomo C.A."/>
            <person name="Cushion M.T."/>
            <person name="Kovacs J.A."/>
        </authorList>
    </citation>
    <scope>NUCLEOTIDE SEQUENCE [LARGE SCALE GENOMIC DNA]</scope>
    <source>
        <strain evidence="1 2">RABM</strain>
    </source>
</reference>
<dbReference type="EMBL" id="JABTEG010000001">
    <property type="protein sequence ID" value="KAG4306479.1"/>
    <property type="molecule type" value="Genomic_DNA"/>
</dbReference>
<dbReference type="Proteomes" id="UP000768646">
    <property type="component" value="Unassembled WGS sequence"/>
</dbReference>
<sequence length="1099" mass="127851">MNDDFRRFDSQFYATSDTEDVISVRSQTLTESTQAQDYSGKDREYDEEYDDEDDDKSTADVMSLKSLNLNDGHTNVRDTYEESKETIDEENLPDWACSYCGIHTPSSVLKCLTCDKWFCNSRGNTSSSHIVKHLVRARHKDVMLHHDSPLGETILECYNCGIKNIAYVKEMFWRLGNFGFTSSSALDSLLDKAPDLTLEQVLDEEDLLQECRSHNPKLIDYLRNPAILQQLLDYIITDNFNDTAKQKYPQVACEILSSEMWPIYETIMENNTLLYHFWKFLERPAPLNPLQASYFTKVNEQFLEKKTNDMILFIQSIPNVVSNMLQHIETSAIMDLLLKMISIEQSESCIGIVDWLQKERLIPLLLSKMDPHINPSIQMTASDILKSIITISYNSNNQGIIGSNSFLCELVSKENMKVLVDYMLDSDAPFSSSSLINGISIVVEIIRKNNNDYDRPSFLDLSLTENILTTKDPIYLDSVLEIFTSRIPDFQKILFDFKTTKNEIEVSFGKIKPLGIEKFHICELYAELLHCSNTRVLNDPRNELDIFKKKQFSDRVKKSQNKNIDNSEVFFNLESYEMLNNEQMSSWDDFTLKYTDSYEILEKTREFSLDKDNDIENIFKEKVIEIKPSELDNNINNHFQKLDFENHVTNTFEDHLNINSENLNYKNIESEKNTDNLENNWDTLNSSTHISLLNKKHSLDKKYIFDEKHSTDTDEVVIEQEAINSTQESSVGDYLKMQFVEHKVLPTLLDMFFMFPWNNFLHNVVYDLVQQIFNGPMDKECNSALAIDIFSQGEICEKIIQAQKENDDAISKPCGTRLGYMGHITLIAEEIIKFTERYPPHTISPIIVEKISSTEWIDYVEHNLAETRARDNAILGGVRPHHLSLNSVVGYDDHGLQDFMSDTSDIDYEEDDDDLNKRINLFGIEDNNDKHDIDDIYDDGSFGHNRFSRYISQQIVDDFSNKCEDLDKNEKDTYWTEENQKFKEDELINDLNESSYQEISRSECISESLNNIFDQEIFNKYKNTYKDENINNFSIHNEKGRKADYKYNNFDDETDLNPDTDIQTWSYELFSPIETSEQETQQSDKNTSIPYNDNYYNNT</sequence>
<comment type="caution">
    <text evidence="1">The sequence shown here is derived from an EMBL/GenBank/DDBJ whole genome shotgun (WGS) entry which is preliminary data.</text>
</comment>
<gene>
    <name evidence="1" type="ORF">PORY_000467</name>
</gene>
<keyword evidence="2" id="KW-1185">Reference proteome</keyword>
<protein>
    <submittedName>
        <fullName evidence="1">Uncharacterized protein</fullName>
    </submittedName>
</protein>
<organism evidence="1 2">
    <name type="scientific">Pneumocystis oryctolagi</name>
    <dbReference type="NCBI Taxonomy" id="42067"/>
    <lineage>
        <taxon>Eukaryota</taxon>
        <taxon>Fungi</taxon>
        <taxon>Dikarya</taxon>
        <taxon>Ascomycota</taxon>
        <taxon>Taphrinomycotina</taxon>
        <taxon>Pneumocystomycetes</taxon>
        <taxon>Pneumocystaceae</taxon>
        <taxon>Pneumocystis</taxon>
    </lineage>
</organism>
<evidence type="ECO:0000313" key="2">
    <source>
        <dbReference type="Proteomes" id="UP000768646"/>
    </source>
</evidence>